<evidence type="ECO:0000313" key="3">
    <source>
        <dbReference type="Proteomes" id="UP000325598"/>
    </source>
</evidence>
<proteinExistence type="predicted"/>
<gene>
    <name evidence="2" type="ORF">San01_42100</name>
</gene>
<feature type="region of interest" description="Disordered" evidence="1">
    <location>
        <begin position="1"/>
        <end position="72"/>
    </location>
</feature>
<protein>
    <submittedName>
        <fullName evidence="2">Uncharacterized protein</fullName>
    </submittedName>
</protein>
<dbReference type="EMBL" id="BLAG01000011">
    <property type="protein sequence ID" value="GES31723.1"/>
    <property type="molecule type" value="Genomic_DNA"/>
</dbReference>
<evidence type="ECO:0000256" key="1">
    <source>
        <dbReference type="SAM" id="MobiDB-lite"/>
    </source>
</evidence>
<organism evidence="2 3">
    <name type="scientific">Streptomyces angustmyceticus</name>
    <dbReference type="NCBI Taxonomy" id="285578"/>
    <lineage>
        <taxon>Bacteria</taxon>
        <taxon>Bacillati</taxon>
        <taxon>Actinomycetota</taxon>
        <taxon>Actinomycetes</taxon>
        <taxon>Kitasatosporales</taxon>
        <taxon>Streptomycetaceae</taxon>
        <taxon>Streptomyces</taxon>
    </lineage>
</organism>
<comment type="caution">
    <text evidence="2">The sequence shown here is derived from an EMBL/GenBank/DDBJ whole genome shotgun (WGS) entry which is preliminary data.</text>
</comment>
<accession>A0A5J4LC25</accession>
<reference evidence="2 3" key="1">
    <citation type="submission" date="2019-10" db="EMBL/GenBank/DDBJ databases">
        <title>Whole genome shotgun sequence of Streptomyces angustmyceticus NBRC 3934.</title>
        <authorList>
            <person name="Hosoyama A."/>
            <person name="Ichikawa N."/>
            <person name="Kimura A."/>
            <person name="Kitahashi Y."/>
            <person name="Komaki H."/>
            <person name="Uohara A."/>
        </authorList>
    </citation>
    <scope>NUCLEOTIDE SEQUENCE [LARGE SCALE GENOMIC DNA]</scope>
    <source>
        <strain evidence="2 3">NBRC 3934</strain>
    </source>
</reference>
<name>A0A5J4LC25_9ACTN</name>
<sequence length="72" mass="7419">MVFRGPGERDMREFHPGGRSAESPLPIARRAVIAPHISAPPPGGKARIPAAPGNSGPVRPAAPVGTGIYLTE</sequence>
<feature type="compositionally biased region" description="Basic and acidic residues" evidence="1">
    <location>
        <begin position="1"/>
        <end position="16"/>
    </location>
</feature>
<keyword evidence="3" id="KW-1185">Reference proteome</keyword>
<dbReference type="AlphaFoldDB" id="A0A5J4LC25"/>
<evidence type="ECO:0000313" key="2">
    <source>
        <dbReference type="EMBL" id="GES31723.1"/>
    </source>
</evidence>
<dbReference type="Proteomes" id="UP000325598">
    <property type="component" value="Unassembled WGS sequence"/>
</dbReference>